<keyword evidence="4 6" id="KW-0520">NAD</keyword>
<feature type="binding site" evidence="6">
    <location>
        <begin position="136"/>
        <end position="137"/>
    </location>
    <ligand>
        <name>NAD(+)</name>
        <dbReference type="ChEBI" id="CHEBI:57540"/>
    </ligand>
</feature>
<protein>
    <recommendedName>
        <fullName evidence="6">NAD kinase</fullName>
        <ecNumber evidence="6">2.7.1.23</ecNumber>
    </recommendedName>
    <alternativeName>
        <fullName evidence="6">ATP-dependent NAD kinase</fullName>
    </alternativeName>
</protein>
<comment type="catalytic activity">
    <reaction evidence="5 6">
        <text>NAD(+) + ATP = ADP + NADP(+) + H(+)</text>
        <dbReference type="Rhea" id="RHEA:18629"/>
        <dbReference type="ChEBI" id="CHEBI:15378"/>
        <dbReference type="ChEBI" id="CHEBI:30616"/>
        <dbReference type="ChEBI" id="CHEBI:57540"/>
        <dbReference type="ChEBI" id="CHEBI:58349"/>
        <dbReference type="ChEBI" id="CHEBI:456216"/>
        <dbReference type="EC" id="2.7.1.23"/>
    </reaction>
</comment>
<dbReference type="GO" id="GO:0005737">
    <property type="term" value="C:cytoplasm"/>
    <property type="evidence" value="ECO:0007669"/>
    <property type="project" value="UniProtKB-SubCell"/>
</dbReference>
<reference evidence="7 8" key="1">
    <citation type="submission" date="2011-10" db="EMBL/GenBank/DDBJ databases">
        <title>The Genome Sequence of Lachnospiraceae bacterium ACC2.</title>
        <authorList>
            <consortium name="The Broad Institute Genome Sequencing Platform"/>
            <person name="Earl A."/>
            <person name="Ward D."/>
            <person name="Feldgarden M."/>
            <person name="Gevers D."/>
            <person name="Sizova M."/>
            <person name="Hazen A."/>
            <person name="Epstein S."/>
            <person name="Young S.K."/>
            <person name="Zeng Q."/>
            <person name="Gargeya S."/>
            <person name="Fitzgerald M."/>
            <person name="Haas B."/>
            <person name="Abouelleil A."/>
            <person name="Alvarado L."/>
            <person name="Arachchi H.M."/>
            <person name="Berlin A."/>
            <person name="Brown A."/>
            <person name="Chapman S.B."/>
            <person name="Chen Z."/>
            <person name="Dunbar C."/>
            <person name="Freedman E."/>
            <person name="Gearin G."/>
            <person name="Goldberg J."/>
            <person name="Griggs A."/>
            <person name="Gujja S."/>
            <person name="Heiman D."/>
            <person name="Howarth C."/>
            <person name="Larson L."/>
            <person name="Lui A."/>
            <person name="MacDonald P.J.P."/>
            <person name="Montmayeur A."/>
            <person name="Murphy C."/>
            <person name="Neiman D."/>
            <person name="Pearson M."/>
            <person name="Priest M."/>
            <person name="Roberts A."/>
            <person name="Saif S."/>
            <person name="Shea T."/>
            <person name="Shenoy N."/>
            <person name="Sisk P."/>
            <person name="Stolte C."/>
            <person name="Sykes S."/>
            <person name="Wortman J."/>
            <person name="Nusbaum C."/>
            <person name="Birren B."/>
        </authorList>
    </citation>
    <scope>NUCLEOTIDE SEQUENCE [LARGE SCALE GENOMIC DNA]</scope>
    <source>
        <strain evidence="7 8">ACC2</strain>
    </source>
</reference>
<dbReference type="InterPro" id="IPR002504">
    <property type="entry name" value="NADK"/>
</dbReference>
<sequence length="278" mass="30141">MRRFLLFLNRGKEHAAEKAASIREQLLSLGAELVDIEEHDIAGIRGEDYDCVLTLGGDGTLIRAARGLAGSGVPLVGINLGHLGYLTVASSDEEIPGVLEKLIADDYVIEERMMLNGRVIRNGHESPRDHEWLALNEIVVSRKTSAGPVHFRIYVNGAFLNEYKADGIIISTPTGSTAYNLSAGGPIIDPAARMTVLTPICPHSLYRTSIVLRAEDVLEVWIPEEERGIQSADFDGAATEELLGGDLVRISESQQTTPVVRIGGESFLAQLRSKMAAL</sequence>
<comment type="subcellular location">
    <subcellularLocation>
        <location evidence="6">Cytoplasm</location>
    </subcellularLocation>
</comment>
<dbReference type="Pfam" id="PF01513">
    <property type="entry name" value="NAD_kinase"/>
    <property type="match status" value="1"/>
</dbReference>
<keyword evidence="1 6" id="KW-0808">Transferase</keyword>
<evidence type="ECO:0000256" key="5">
    <source>
        <dbReference type="ARBA" id="ARBA00047925"/>
    </source>
</evidence>
<dbReference type="AlphaFoldDB" id="A0AA36Y691"/>
<comment type="cofactor">
    <cofactor evidence="6">
        <name>a divalent metal cation</name>
        <dbReference type="ChEBI" id="CHEBI:60240"/>
    </cofactor>
</comment>
<proteinExistence type="inferred from homology"/>
<evidence type="ECO:0000313" key="8">
    <source>
        <dbReference type="Proteomes" id="UP000018466"/>
    </source>
</evidence>
<evidence type="ECO:0000256" key="1">
    <source>
        <dbReference type="ARBA" id="ARBA00022679"/>
    </source>
</evidence>
<dbReference type="GO" id="GO:0046872">
    <property type="term" value="F:metal ion binding"/>
    <property type="evidence" value="ECO:0007669"/>
    <property type="project" value="UniProtKB-UniRule"/>
</dbReference>
<accession>A0AA36Y691</accession>
<evidence type="ECO:0000256" key="2">
    <source>
        <dbReference type="ARBA" id="ARBA00022777"/>
    </source>
</evidence>
<evidence type="ECO:0000313" key="7">
    <source>
        <dbReference type="EMBL" id="EHO17703.1"/>
    </source>
</evidence>
<dbReference type="PANTHER" id="PTHR20275">
    <property type="entry name" value="NAD KINASE"/>
    <property type="match status" value="1"/>
</dbReference>
<organism evidence="7 8">
    <name type="scientific">Stomatobaculum longum</name>
    <dbReference type="NCBI Taxonomy" id="796942"/>
    <lineage>
        <taxon>Bacteria</taxon>
        <taxon>Bacillati</taxon>
        <taxon>Bacillota</taxon>
        <taxon>Clostridia</taxon>
        <taxon>Lachnospirales</taxon>
        <taxon>Lachnospiraceae</taxon>
        <taxon>Stomatobaculum</taxon>
    </lineage>
</organism>
<dbReference type="Proteomes" id="UP000018466">
    <property type="component" value="Unassembled WGS sequence"/>
</dbReference>
<dbReference type="GO" id="GO:0005524">
    <property type="term" value="F:ATP binding"/>
    <property type="evidence" value="ECO:0007669"/>
    <property type="project" value="UniProtKB-KW"/>
</dbReference>
<evidence type="ECO:0000256" key="6">
    <source>
        <dbReference type="HAMAP-Rule" id="MF_00361"/>
    </source>
</evidence>
<dbReference type="SUPFAM" id="SSF111331">
    <property type="entry name" value="NAD kinase/diacylglycerol kinase-like"/>
    <property type="match status" value="1"/>
</dbReference>
<dbReference type="GO" id="GO:0003951">
    <property type="term" value="F:NAD+ kinase activity"/>
    <property type="evidence" value="ECO:0007669"/>
    <property type="project" value="UniProtKB-UniRule"/>
</dbReference>
<keyword evidence="2 6" id="KW-0418">Kinase</keyword>
<feature type="binding site" evidence="6">
    <location>
        <begin position="58"/>
        <end position="59"/>
    </location>
    <ligand>
        <name>NAD(+)</name>
        <dbReference type="ChEBI" id="CHEBI:57540"/>
    </ligand>
</feature>
<dbReference type="Gene3D" id="2.60.200.30">
    <property type="entry name" value="Probable inorganic polyphosphate/atp-NAD kinase, domain 2"/>
    <property type="match status" value="1"/>
</dbReference>
<keyword evidence="6" id="KW-0067">ATP-binding</keyword>
<name>A0AA36Y691_9FIRM</name>
<dbReference type="EMBL" id="AGEL01000004">
    <property type="protein sequence ID" value="EHO17703.1"/>
    <property type="molecule type" value="Genomic_DNA"/>
</dbReference>
<dbReference type="InterPro" id="IPR017438">
    <property type="entry name" value="ATP-NAD_kinase_N"/>
</dbReference>
<comment type="caution">
    <text evidence="7">The sequence shown here is derived from an EMBL/GenBank/DDBJ whole genome shotgun (WGS) entry which is preliminary data.</text>
</comment>
<dbReference type="GO" id="GO:0019674">
    <property type="term" value="P:NAD+ metabolic process"/>
    <property type="evidence" value="ECO:0007669"/>
    <property type="project" value="InterPro"/>
</dbReference>
<feature type="binding site" evidence="6">
    <location>
        <position position="166"/>
    </location>
    <ligand>
        <name>NAD(+)</name>
        <dbReference type="ChEBI" id="CHEBI:57540"/>
    </ligand>
</feature>
<comment type="caution">
    <text evidence="6">Lacks conserved residue(s) required for the propagation of feature annotation.</text>
</comment>
<dbReference type="InterPro" id="IPR016064">
    <property type="entry name" value="NAD/diacylglycerol_kinase_sf"/>
</dbReference>
<dbReference type="GO" id="GO:0006741">
    <property type="term" value="P:NADP+ biosynthetic process"/>
    <property type="evidence" value="ECO:0007669"/>
    <property type="project" value="UniProtKB-UniRule"/>
</dbReference>
<gene>
    <name evidence="6" type="primary">nadK</name>
    <name evidence="7" type="ORF">HMPREF9623_00557</name>
</gene>
<dbReference type="GeneID" id="86940332"/>
<dbReference type="InterPro" id="IPR017437">
    <property type="entry name" value="ATP-NAD_kinase_PpnK-typ_C"/>
</dbReference>
<evidence type="ECO:0000256" key="3">
    <source>
        <dbReference type="ARBA" id="ARBA00022857"/>
    </source>
</evidence>
<dbReference type="EC" id="2.7.1.23" evidence="6"/>
<feature type="active site" description="Proton acceptor" evidence="6">
    <location>
        <position position="58"/>
    </location>
</feature>
<dbReference type="PANTHER" id="PTHR20275:SF0">
    <property type="entry name" value="NAD KINASE"/>
    <property type="match status" value="1"/>
</dbReference>
<feature type="binding site" evidence="6">
    <location>
        <begin position="177"/>
        <end position="182"/>
    </location>
    <ligand>
        <name>NAD(+)</name>
        <dbReference type="ChEBI" id="CHEBI:57540"/>
    </ligand>
</feature>
<comment type="similarity">
    <text evidence="6">Belongs to the NAD kinase family.</text>
</comment>
<dbReference type="RefSeq" id="WP_009532390.1">
    <property type="nucleotide sequence ID" value="NZ_CAUOLT010000029.1"/>
</dbReference>
<dbReference type="GO" id="GO:0051287">
    <property type="term" value="F:NAD binding"/>
    <property type="evidence" value="ECO:0007669"/>
    <property type="project" value="UniProtKB-ARBA"/>
</dbReference>
<keyword evidence="6" id="KW-0547">Nucleotide-binding</keyword>
<feature type="binding site" evidence="6">
    <location>
        <position position="63"/>
    </location>
    <ligand>
        <name>NAD(+)</name>
        <dbReference type="ChEBI" id="CHEBI:57540"/>
    </ligand>
</feature>
<keyword evidence="8" id="KW-1185">Reference proteome</keyword>
<keyword evidence="3 6" id="KW-0521">NADP</keyword>
<dbReference type="Gene3D" id="3.40.50.10330">
    <property type="entry name" value="Probable inorganic polyphosphate/atp-NAD kinase, domain 1"/>
    <property type="match status" value="1"/>
</dbReference>
<keyword evidence="6" id="KW-0963">Cytoplasm</keyword>
<dbReference type="Pfam" id="PF20143">
    <property type="entry name" value="NAD_kinase_C"/>
    <property type="match status" value="1"/>
</dbReference>
<comment type="function">
    <text evidence="6">Involved in the regulation of the intracellular balance of NAD and NADP, and is a key enzyme in the biosynthesis of NADP. Catalyzes specifically the phosphorylation on 2'-hydroxyl of the adenosine moiety of NAD to yield NADP.</text>
</comment>
<feature type="binding site" evidence="6">
    <location>
        <position position="164"/>
    </location>
    <ligand>
        <name>NAD(+)</name>
        <dbReference type="ChEBI" id="CHEBI:57540"/>
    </ligand>
</feature>
<evidence type="ECO:0000256" key="4">
    <source>
        <dbReference type="ARBA" id="ARBA00023027"/>
    </source>
</evidence>
<dbReference type="HAMAP" id="MF_00361">
    <property type="entry name" value="NAD_kinase"/>
    <property type="match status" value="1"/>
</dbReference>